<keyword evidence="6" id="KW-0256">Endoplasmic reticulum</keyword>
<keyword evidence="9" id="KW-0576">Peroxisome</keyword>
<evidence type="ECO:0000256" key="13">
    <source>
        <dbReference type="SAM" id="Phobius"/>
    </source>
</evidence>
<dbReference type="PANTHER" id="PTHR13163">
    <property type="entry name" value="SPINAL CORD EXPRESSION PROTEIN 4"/>
    <property type="match status" value="1"/>
</dbReference>
<keyword evidence="5 13" id="KW-0812">Transmembrane</keyword>
<keyword evidence="7 13" id="KW-1133">Transmembrane helix</keyword>
<protein>
    <recommendedName>
        <fullName evidence="12">Novel acetylcholine receptor chaperone</fullName>
    </recommendedName>
</protein>
<name>A0ABY6KEI6_9ARAC</name>
<feature type="transmembrane region" description="Helical" evidence="13">
    <location>
        <begin position="6"/>
        <end position="25"/>
    </location>
</feature>
<dbReference type="InterPro" id="IPR040399">
    <property type="entry name" value="TMEM35A/B"/>
</dbReference>
<evidence type="ECO:0000256" key="8">
    <source>
        <dbReference type="ARBA" id="ARBA00023136"/>
    </source>
</evidence>
<reference evidence="14 15" key="1">
    <citation type="submission" date="2022-01" db="EMBL/GenBank/DDBJ databases">
        <title>A chromosomal length assembly of Cordylochernes scorpioides.</title>
        <authorList>
            <person name="Zeh D."/>
            <person name="Zeh J."/>
        </authorList>
    </citation>
    <scope>NUCLEOTIDE SEQUENCE [LARGE SCALE GENOMIC DNA]</scope>
    <source>
        <strain evidence="14">IN4F17</strain>
        <tissue evidence="14">Whole Body</tissue>
    </source>
</reference>
<dbReference type="Proteomes" id="UP001235939">
    <property type="component" value="Chromosome 05"/>
</dbReference>
<evidence type="ECO:0000256" key="2">
    <source>
        <dbReference type="ARBA" id="ARBA00004541"/>
    </source>
</evidence>
<evidence type="ECO:0000256" key="3">
    <source>
        <dbReference type="ARBA" id="ARBA00004585"/>
    </source>
</evidence>
<gene>
    <name evidence="14" type="ORF">LAZ67_5000016</name>
</gene>
<evidence type="ECO:0000256" key="4">
    <source>
        <dbReference type="ARBA" id="ARBA00006679"/>
    </source>
</evidence>
<evidence type="ECO:0000256" key="6">
    <source>
        <dbReference type="ARBA" id="ARBA00022824"/>
    </source>
</evidence>
<keyword evidence="11" id="KW-0968">Cytoplasmic vesicle</keyword>
<organism evidence="14 15">
    <name type="scientific">Cordylochernes scorpioides</name>
    <dbReference type="NCBI Taxonomy" id="51811"/>
    <lineage>
        <taxon>Eukaryota</taxon>
        <taxon>Metazoa</taxon>
        <taxon>Ecdysozoa</taxon>
        <taxon>Arthropoda</taxon>
        <taxon>Chelicerata</taxon>
        <taxon>Arachnida</taxon>
        <taxon>Pseudoscorpiones</taxon>
        <taxon>Cheliferoidea</taxon>
        <taxon>Chernetidae</taxon>
        <taxon>Cordylochernes</taxon>
    </lineage>
</organism>
<keyword evidence="10" id="KW-0143">Chaperone</keyword>
<dbReference type="EMBL" id="CP092867">
    <property type="protein sequence ID" value="UYV67241.1"/>
    <property type="molecule type" value="Genomic_DNA"/>
</dbReference>
<evidence type="ECO:0000256" key="10">
    <source>
        <dbReference type="ARBA" id="ARBA00023186"/>
    </source>
</evidence>
<evidence type="ECO:0000313" key="15">
    <source>
        <dbReference type="Proteomes" id="UP001235939"/>
    </source>
</evidence>
<evidence type="ECO:0000313" key="14">
    <source>
        <dbReference type="EMBL" id="UYV67241.1"/>
    </source>
</evidence>
<evidence type="ECO:0000256" key="9">
    <source>
        <dbReference type="ARBA" id="ARBA00023140"/>
    </source>
</evidence>
<evidence type="ECO:0000256" key="1">
    <source>
        <dbReference type="ARBA" id="ARBA00004477"/>
    </source>
</evidence>
<evidence type="ECO:0000256" key="7">
    <source>
        <dbReference type="ARBA" id="ARBA00022989"/>
    </source>
</evidence>
<dbReference type="PANTHER" id="PTHR13163:SF0">
    <property type="entry name" value="NOVEL ACETYLCHOLINE RECEPTOR CHAPERONE"/>
    <property type="match status" value="1"/>
</dbReference>
<accession>A0ABY6KEI6</accession>
<evidence type="ECO:0000256" key="11">
    <source>
        <dbReference type="ARBA" id="ARBA00023329"/>
    </source>
</evidence>
<proteinExistence type="inferred from homology"/>
<keyword evidence="15" id="KW-1185">Reference proteome</keyword>
<comment type="similarity">
    <text evidence="4">Belongs to the DoxX family.</text>
</comment>
<evidence type="ECO:0000256" key="12">
    <source>
        <dbReference type="ARBA" id="ARBA00024424"/>
    </source>
</evidence>
<keyword evidence="8 13" id="KW-0472">Membrane</keyword>
<comment type="subcellular location">
    <subcellularLocation>
        <location evidence="2">Cytoplasmic vesicle</location>
    </subcellularLocation>
    <subcellularLocation>
        <location evidence="1">Endoplasmic reticulum membrane</location>
        <topology evidence="1">Multi-pass membrane protein</topology>
    </subcellularLocation>
    <subcellularLocation>
        <location evidence="3">Peroxisome membrane</location>
        <topology evidence="3">Multi-pass membrane protein</topology>
    </subcellularLocation>
</comment>
<feature type="non-terminal residue" evidence="14">
    <location>
        <position position="1"/>
    </location>
</feature>
<sequence length="127" mass="14431">MGSVVLSTLSIFLGLFFLFVGTLKVSPDINREMHRDIIPNEAFQYVSVIWYIVFVSQPDGVQKKSFAQYAKVFPLARTLGFKVPSKWLRLIVGWSEVLSGTTLVFIPGNSWELTAKIESVYLFNHEL</sequence>
<evidence type="ECO:0000256" key="5">
    <source>
        <dbReference type="ARBA" id="ARBA00022692"/>
    </source>
</evidence>